<gene>
    <name evidence="1" type="ORF">H6G05_08785</name>
</gene>
<proteinExistence type="predicted"/>
<dbReference type="RefSeq" id="WP_190577812.1">
    <property type="nucleotide sequence ID" value="NZ_CAWPQU010000002.1"/>
</dbReference>
<dbReference type="EMBL" id="JACJQY010000010">
    <property type="protein sequence ID" value="MBD2316941.1"/>
    <property type="molecule type" value="Genomic_DNA"/>
</dbReference>
<keyword evidence="2" id="KW-1185">Reference proteome</keyword>
<evidence type="ECO:0000313" key="2">
    <source>
        <dbReference type="Proteomes" id="UP000618445"/>
    </source>
</evidence>
<sequence length="112" mass="12833">MLTYSLLEQVLIRLGYAVDFNLRYHAKLTAFIPVDGHASDIELEFREGYTSELGDREAFLQLEWLMADGESCLVLDNNSLDAIDEVPHIFPTEKLILRKVFDQILEEVAKDS</sequence>
<dbReference type="Proteomes" id="UP000618445">
    <property type="component" value="Unassembled WGS sequence"/>
</dbReference>
<organism evidence="1 2">
    <name type="scientific">Phormidium tenue FACHB-1050</name>
    <dbReference type="NCBI Taxonomy" id="2692857"/>
    <lineage>
        <taxon>Bacteria</taxon>
        <taxon>Bacillati</taxon>
        <taxon>Cyanobacteriota</taxon>
        <taxon>Cyanophyceae</taxon>
        <taxon>Oscillatoriophycideae</taxon>
        <taxon>Oscillatoriales</taxon>
        <taxon>Oscillatoriaceae</taxon>
        <taxon>Phormidium</taxon>
    </lineage>
</organism>
<name>A0ABR8C9B1_9CYAN</name>
<comment type="caution">
    <text evidence="1">The sequence shown here is derived from an EMBL/GenBank/DDBJ whole genome shotgun (WGS) entry which is preliminary data.</text>
</comment>
<accession>A0ABR8C9B1</accession>
<protein>
    <submittedName>
        <fullName evidence="1">Uncharacterized protein</fullName>
    </submittedName>
</protein>
<evidence type="ECO:0000313" key="1">
    <source>
        <dbReference type="EMBL" id="MBD2316941.1"/>
    </source>
</evidence>
<reference evidence="1 2" key="1">
    <citation type="journal article" date="2020" name="ISME J.">
        <title>Comparative genomics reveals insights into cyanobacterial evolution and habitat adaptation.</title>
        <authorList>
            <person name="Chen M.Y."/>
            <person name="Teng W.K."/>
            <person name="Zhao L."/>
            <person name="Hu C.X."/>
            <person name="Zhou Y.K."/>
            <person name="Han B.P."/>
            <person name="Song L.R."/>
            <person name="Shu W.S."/>
        </authorList>
    </citation>
    <scope>NUCLEOTIDE SEQUENCE [LARGE SCALE GENOMIC DNA]</scope>
    <source>
        <strain evidence="1 2">FACHB-1050</strain>
    </source>
</reference>